<comment type="function">
    <text evidence="7">Plays a role in the regulation of phosphate uptake.</text>
</comment>
<evidence type="ECO:0000256" key="3">
    <source>
        <dbReference type="ARBA" id="ARBA00011738"/>
    </source>
</evidence>
<dbReference type="GO" id="GO:0006817">
    <property type="term" value="P:phosphate ion transport"/>
    <property type="evidence" value="ECO:0007669"/>
    <property type="project" value="UniProtKB-KW"/>
</dbReference>
<dbReference type="PIRSF" id="PIRSF003107">
    <property type="entry name" value="PhoU"/>
    <property type="match status" value="1"/>
</dbReference>
<gene>
    <name evidence="9" type="primary">phoU</name>
    <name evidence="9" type="ORF">ENI34_02260</name>
</gene>
<protein>
    <recommendedName>
        <fullName evidence="7">Phosphate-specific transport system accessory protein PhoU</fullName>
    </recommendedName>
</protein>
<comment type="similarity">
    <text evidence="2 7">Belongs to the PhoU family.</text>
</comment>
<keyword evidence="4 7" id="KW-0813">Transport</keyword>
<dbReference type="InterPro" id="IPR038078">
    <property type="entry name" value="PhoU-like_sf"/>
</dbReference>
<accession>A0A9C9JZP8</accession>
<dbReference type="Proteomes" id="UP000885826">
    <property type="component" value="Unassembled WGS sequence"/>
</dbReference>
<keyword evidence="6 7" id="KW-0592">Phosphate transport</keyword>
<dbReference type="InterPro" id="IPR028366">
    <property type="entry name" value="PhoU"/>
</dbReference>
<dbReference type="GO" id="GO:0030643">
    <property type="term" value="P:intracellular phosphate ion homeostasis"/>
    <property type="evidence" value="ECO:0007669"/>
    <property type="project" value="InterPro"/>
</dbReference>
<dbReference type="GO" id="GO:0045936">
    <property type="term" value="P:negative regulation of phosphate metabolic process"/>
    <property type="evidence" value="ECO:0007669"/>
    <property type="project" value="InterPro"/>
</dbReference>
<evidence type="ECO:0000256" key="1">
    <source>
        <dbReference type="ARBA" id="ARBA00004496"/>
    </source>
</evidence>
<sequence>MMDRHFDDELQKVKQNLLDMASMVEEAITKSLEALKKKNLKMAADIREIDHEIDKFEIAIEEQCIELIARHQPVGADLRFLIGVIKINNDLERMGDHAVNIADQVSYLIEQPRIKNVTNIWSMAREVKEMLKQSVDSFMNNDVQSAQRICERDSVVDEMRDETIRILLTHMLEEPEKIASAIPLLLVAKNLERIADLSTNICEDVIYITQARVIKHHAEEQTDKK</sequence>
<dbReference type="PANTHER" id="PTHR42930:SF3">
    <property type="entry name" value="PHOSPHATE-SPECIFIC TRANSPORT SYSTEM ACCESSORY PROTEIN PHOU"/>
    <property type="match status" value="1"/>
</dbReference>
<organism evidence="9 10">
    <name type="scientific">candidate division WOR-3 bacterium</name>
    <dbReference type="NCBI Taxonomy" id="2052148"/>
    <lineage>
        <taxon>Bacteria</taxon>
        <taxon>Bacteria division WOR-3</taxon>
    </lineage>
</organism>
<evidence type="ECO:0000256" key="5">
    <source>
        <dbReference type="ARBA" id="ARBA00022490"/>
    </source>
</evidence>
<comment type="subunit">
    <text evidence="3 7">Homodimer.</text>
</comment>
<keyword evidence="5 7" id="KW-0963">Cytoplasm</keyword>
<evidence type="ECO:0000256" key="2">
    <source>
        <dbReference type="ARBA" id="ARBA00008107"/>
    </source>
</evidence>
<dbReference type="FunFam" id="1.20.58.220:FF:000004">
    <property type="entry name" value="Phosphate-specific transport system accessory protein PhoU"/>
    <property type="match status" value="1"/>
</dbReference>
<name>A0A9C9JZP8_UNCW3</name>
<comment type="caution">
    <text evidence="9">The sequence shown here is derived from an EMBL/GenBank/DDBJ whole genome shotgun (WGS) entry which is preliminary data.</text>
</comment>
<feature type="domain" description="PhoU" evidence="8">
    <location>
        <begin position="122"/>
        <end position="205"/>
    </location>
</feature>
<dbReference type="SUPFAM" id="SSF109755">
    <property type="entry name" value="PhoU-like"/>
    <property type="match status" value="1"/>
</dbReference>
<evidence type="ECO:0000259" key="8">
    <source>
        <dbReference type="Pfam" id="PF01895"/>
    </source>
</evidence>
<evidence type="ECO:0000256" key="6">
    <source>
        <dbReference type="ARBA" id="ARBA00022592"/>
    </source>
</evidence>
<evidence type="ECO:0000256" key="7">
    <source>
        <dbReference type="PIRNR" id="PIRNR003107"/>
    </source>
</evidence>
<dbReference type="AlphaFoldDB" id="A0A9C9JZP8"/>
<feature type="domain" description="PhoU" evidence="8">
    <location>
        <begin position="17"/>
        <end position="105"/>
    </location>
</feature>
<dbReference type="InterPro" id="IPR026022">
    <property type="entry name" value="PhoU_dom"/>
</dbReference>
<dbReference type="NCBIfam" id="TIGR02135">
    <property type="entry name" value="phoU_full"/>
    <property type="match status" value="1"/>
</dbReference>
<comment type="subcellular location">
    <subcellularLocation>
        <location evidence="1 7">Cytoplasm</location>
    </subcellularLocation>
</comment>
<reference evidence="9" key="1">
    <citation type="journal article" date="2020" name="mSystems">
        <title>Genome- and Community-Level Interaction Insights into Carbon Utilization and Element Cycling Functions of Hydrothermarchaeota in Hydrothermal Sediment.</title>
        <authorList>
            <person name="Zhou Z."/>
            <person name="Liu Y."/>
            <person name="Xu W."/>
            <person name="Pan J."/>
            <person name="Luo Z.H."/>
            <person name="Li M."/>
        </authorList>
    </citation>
    <scope>NUCLEOTIDE SEQUENCE</scope>
    <source>
        <strain evidence="9">HyVt-388</strain>
    </source>
</reference>
<evidence type="ECO:0000313" key="9">
    <source>
        <dbReference type="EMBL" id="HEC77949.1"/>
    </source>
</evidence>
<dbReference type="GO" id="GO:0005737">
    <property type="term" value="C:cytoplasm"/>
    <property type="evidence" value="ECO:0007669"/>
    <property type="project" value="UniProtKB-SubCell"/>
</dbReference>
<proteinExistence type="inferred from homology"/>
<dbReference type="Pfam" id="PF01895">
    <property type="entry name" value="PhoU"/>
    <property type="match status" value="2"/>
</dbReference>
<dbReference type="PANTHER" id="PTHR42930">
    <property type="entry name" value="PHOSPHATE-SPECIFIC TRANSPORT SYSTEM ACCESSORY PROTEIN PHOU"/>
    <property type="match status" value="1"/>
</dbReference>
<evidence type="ECO:0000313" key="10">
    <source>
        <dbReference type="Proteomes" id="UP000885826"/>
    </source>
</evidence>
<evidence type="ECO:0000256" key="4">
    <source>
        <dbReference type="ARBA" id="ARBA00022448"/>
    </source>
</evidence>
<dbReference type="EMBL" id="DRIG01000027">
    <property type="protein sequence ID" value="HEC77949.1"/>
    <property type="molecule type" value="Genomic_DNA"/>
</dbReference>
<dbReference type="Gene3D" id="1.20.58.220">
    <property type="entry name" value="Phosphate transport system protein phou homolog 2, domain 2"/>
    <property type="match status" value="2"/>
</dbReference>